<dbReference type="EMBL" id="QEXV01000005">
    <property type="protein sequence ID" value="PWE16740.1"/>
    <property type="molecule type" value="Genomic_DNA"/>
</dbReference>
<feature type="region of interest" description="Disordered" evidence="2">
    <location>
        <begin position="399"/>
        <end position="423"/>
    </location>
</feature>
<organism evidence="3 4">
    <name type="scientific">Marinicauda salina</name>
    <dbReference type="NCBI Taxonomy" id="2135793"/>
    <lineage>
        <taxon>Bacteria</taxon>
        <taxon>Pseudomonadati</taxon>
        <taxon>Pseudomonadota</taxon>
        <taxon>Alphaproteobacteria</taxon>
        <taxon>Maricaulales</taxon>
        <taxon>Maricaulaceae</taxon>
        <taxon>Marinicauda</taxon>
    </lineage>
</organism>
<dbReference type="PANTHER" id="PTHR46580">
    <property type="entry name" value="SENSOR KINASE-RELATED"/>
    <property type="match status" value="1"/>
</dbReference>
<evidence type="ECO:0000313" key="4">
    <source>
        <dbReference type="Proteomes" id="UP000245168"/>
    </source>
</evidence>
<name>A0A2U2BRV1_9PROT</name>
<keyword evidence="4" id="KW-1185">Reference proteome</keyword>
<accession>A0A2U2BRV1</accession>
<evidence type="ECO:0008006" key="5">
    <source>
        <dbReference type="Google" id="ProtNLM"/>
    </source>
</evidence>
<evidence type="ECO:0000256" key="2">
    <source>
        <dbReference type="SAM" id="MobiDB-lite"/>
    </source>
</evidence>
<dbReference type="OrthoDB" id="9779853at2"/>
<dbReference type="PANTHER" id="PTHR46580:SF2">
    <property type="entry name" value="MAM DOMAIN-CONTAINING PROTEIN"/>
    <property type="match status" value="1"/>
</dbReference>
<evidence type="ECO:0000313" key="3">
    <source>
        <dbReference type="EMBL" id="PWE16740.1"/>
    </source>
</evidence>
<protein>
    <recommendedName>
        <fullName evidence="5">VCBS repeat-containing protein</fullName>
    </recommendedName>
</protein>
<reference evidence="4" key="1">
    <citation type="submission" date="2018-05" db="EMBL/GenBank/DDBJ databases">
        <authorList>
            <person name="Liu B.-T."/>
        </authorList>
    </citation>
    <scope>NUCLEOTIDE SEQUENCE [LARGE SCALE GENOMIC DNA]</scope>
    <source>
        <strain evidence="4">WD6-1</strain>
    </source>
</reference>
<dbReference type="Proteomes" id="UP000245168">
    <property type="component" value="Unassembled WGS sequence"/>
</dbReference>
<dbReference type="InterPro" id="IPR028994">
    <property type="entry name" value="Integrin_alpha_N"/>
</dbReference>
<dbReference type="InterPro" id="IPR013517">
    <property type="entry name" value="FG-GAP"/>
</dbReference>
<keyword evidence="1" id="KW-0732">Signal</keyword>
<dbReference type="AlphaFoldDB" id="A0A2U2BRV1"/>
<gene>
    <name evidence="3" type="ORF">DDZ18_11085</name>
</gene>
<dbReference type="RefSeq" id="WP_109253463.1">
    <property type="nucleotide sequence ID" value="NZ_QEXV01000005.1"/>
</dbReference>
<comment type="caution">
    <text evidence="3">The sequence shown here is derived from an EMBL/GenBank/DDBJ whole genome shotgun (WGS) entry which is preliminary data.</text>
</comment>
<dbReference type="PROSITE" id="PS51257">
    <property type="entry name" value="PROKAR_LIPOPROTEIN"/>
    <property type="match status" value="1"/>
</dbReference>
<sequence>MNHRHLIAASAGALAAACAQMGEAGPDIAPDDGLPGFTACPAGADLMDVAVLDANADSNADLAVVCGPGGASTSGGLVRLWTGDGDGGFAPAGDLDPGDNPDFAEAGDLDDDDDVDLAVIAQGAHERRIAVFFNDGEGGFDAEPLVHRMGGSAAHGLVVHDANEDGLMDMIVTGPDLSAGGVLLRNEGADAEPRFTEALLYPRQDEARGQVAEMSYDGFRDLAVPFYGHGKIMLRAANDDDVLEVLLYKDVRQVIRVLGGGDLNDDWLPDLLVEGWTDEPPAPTRIAMSVQADTAGEDDHWVLSDPLPGGGDPRAGFVRDFSGDGEAEIVLMTQSSLDQGTPEALIIGHDGESYVETGRIALPAHPQVARAVDLDGDGDVSLVTGHLAGNRIVVHDWPGGQEAPSAAAGGMIGDRLPEAPGAQ</sequence>
<dbReference type="SUPFAM" id="SSF69318">
    <property type="entry name" value="Integrin alpha N-terminal domain"/>
    <property type="match status" value="2"/>
</dbReference>
<evidence type="ECO:0000256" key="1">
    <source>
        <dbReference type="ARBA" id="ARBA00022729"/>
    </source>
</evidence>
<proteinExistence type="predicted"/>
<dbReference type="Pfam" id="PF13517">
    <property type="entry name" value="FG-GAP_3"/>
    <property type="match status" value="1"/>
</dbReference>
<dbReference type="Gene3D" id="2.130.10.130">
    <property type="entry name" value="Integrin alpha, N-terminal"/>
    <property type="match status" value="1"/>
</dbReference>